<organism evidence="1 2">
    <name type="scientific">Tetragenococcus halophilus</name>
    <name type="common">Pediococcus halophilus</name>
    <dbReference type="NCBI Taxonomy" id="51669"/>
    <lineage>
        <taxon>Bacteria</taxon>
        <taxon>Bacillati</taxon>
        <taxon>Bacillota</taxon>
        <taxon>Bacilli</taxon>
        <taxon>Lactobacillales</taxon>
        <taxon>Enterococcaceae</taxon>
        <taxon>Tetragenococcus</taxon>
    </lineage>
</organism>
<dbReference type="RefSeq" id="WP_155224382.1">
    <property type="nucleotide sequence ID" value="NZ_CP046246.1"/>
</dbReference>
<evidence type="ECO:0000313" key="1">
    <source>
        <dbReference type="EMBL" id="QGP76186.1"/>
    </source>
</evidence>
<dbReference type="AlphaFoldDB" id="A0AB37D1T7"/>
<evidence type="ECO:0000313" key="2">
    <source>
        <dbReference type="Proteomes" id="UP000427886"/>
    </source>
</evidence>
<proteinExistence type="predicted"/>
<protein>
    <submittedName>
        <fullName evidence="1">Uncharacterized protein</fullName>
    </submittedName>
</protein>
<gene>
    <name evidence="1" type="ORF">GLW17_04765</name>
</gene>
<name>A0AB37D1T7_TETHA</name>
<sequence>MDDNCKVGLHYLQEKKYKKQGKQVPIGLIKFIDKCHIDDLVDKNEIYFNNINDFGKGEEDHKDIRKDDKEGKYCVKGVKEINIENVMERYHLQTYIASFTLLFEEDFDKYGKLTKEKLELLKEIEGNRCRPFIIINFRLFRERIKELTKNTPRLKNKRLPSPKIEYTPKKKIGIIYGGLKEVDRIYEYIDNNLNEKSLKSKAKEQLTNCRDVDSDILRALNKIDCTKNVSSFQGCKEEPEEFVFHGGYVYYKDNFDPFTKRGKEIIEDKAKFNELSESDQYEYCKKLIECCITLKDNAYAKETEYRILISNFSFDKNLDGVKLISDSKQCEINFPFKKHTFGYLDDLKREDFPCDDLLGQNIGKESEEYKAKNGKENN</sequence>
<accession>A0AB37D1T7</accession>
<dbReference type="KEGG" id="tey:GLW17_04765"/>
<dbReference type="EMBL" id="CP046246">
    <property type="protein sequence ID" value="QGP76186.1"/>
    <property type="molecule type" value="Genomic_DNA"/>
</dbReference>
<reference evidence="1 2" key="1">
    <citation type="submission" date="2019-11" db="EMBL/GenBank/DDBJ databases">
        <authorList>
            <person name="Kim E."/>
            <person name="Lee J."/>
            <person name="Jeon K."/>
            <person name="Lee Y."/>
        </authorList>
    </citation>
    <scope>NUCLEOTIDE SEQUENCE [LARGE SCALE GENOMIC DNA]</scope>
    <source>
        <strain evidence="1 2">YJ1</strain>
    </source>
</reference>
<dbReference type="Proteomes" id="UP000427886">
    <property type="component" value="Chromosome"/>
</dbReference>